<dbReference type="Pfam" id="PF20434">
    <property type="entry name" value="BD-FAE"/>
    <property type="match status" value="1"/>
</dbReference>
<dbReference type="InterPro" id="IPR029058">
    <property type="entry name" value="AB_hydrolase_fold"/>
</dbReference>
<keyword evidence="2" id="KW-0472">Membrane</keyword>
<reference evidence="5" key="1">
    <citation type="journal article" date="2019" name="Int. J. Syst. Evol. Microbiol.">
        <title>The Global Catalogue of Microorganisms (GCM) 10K type strain sequencing project: providing services to taxonomists for standard genome sequencing and annotation.</title>
        <authorList>
            <consortium name="The Broad Institute Genomics Platform"/>
            <consortium name="The Broad Institute Genome Sequencing Center for Infectious Disease"/>
            <person name="Wu L."/>
            <person name="Ma J."/>
        </authorList>
    </citation>
    <scope>NUCLEOTIDE SEQUENCE [LARGE SCALE GENOMIC DNA]</scope>
    <source>
        <strain evidence="5">KCTC 32141</strain>
    </source>
</reference>
<dbReference type="InterPro" id="IPR050300">
    <property type="entry name" value="GDXG_lipolytic_enzyme"/>
</dbReference>
<dbReference type="RefSeq" id="WP_379899049.1">
    <property type="nucleotide sequence ID" value="NZ_JBHUOV010000015.1"/>
</dbReference>
<accession>A0ABW5WPB3</accession>
<sequence>MPYYLTHKNVYKVVNYFIMKNSIKILFILIITISYFSCHNSDTNDDTVNIDPLEYYEALNVSYGSDSDQKFDLYLPANRSVETKIMILIHGGGWTSGDKSDMNDFKDYILQNLPDIAVVNMNYRLADDITQPYPMQINDITTVVDYLKNKQDDYVISDEIGFIGASAGAHLSLLWSYAFDTYEQTKMVCSIVGPTNFTDPAYLDTTDPVLQEILDTYGVDASIEFLEEVSPYHQLTVNAPPTILFYGGEDPLIPTSQGIFLRDKLVELGVVHQFTLYPDEGHGWIGLNLLDTTIKLHTFIDTHLE</sequence>
<evidence type="ECO:0000259" key="3">
    <source>
        <dbReference type="Pfam" id="PF20434"/>
    </source>
</evidence>
<keyword evidence="2" id="KW-0812">Transmembrane</keyword>
<dbReference type="Gene3D" id="3.40.50.1820">
    <property type="entry name" value="alpha/beta hydrolase"/>
    <property type="match status" value="1"/>
</dbReference>
<comment type="caution">
    <text evidence="4">The sequence shown here is derived from an EMBL/GenBank/DDBJ whole genome shotgun (WGS) entry which is preliminary data.</text>
</comment>
<dbReference type="InterPro" id="IPR049492">
    <property type="entry name" value="BD-FAE-like_dom"/>
</dbReference>
<keyword evidence="5" id="KW-1185">Reference proteome</keyword>
<evidence type="ECO:0000313" key="5">
    <source>
        <dbReference type="Proteomes" id="UP001597533"/>
    </source>
</evidence>
<name>A0ABW5WPB3_9FLAO</name>
<organism evidence="4 5">
    <name type="scientific">Lacinutrix iliipiscaria</name>
    <dbReference type="NCBI Taxonomy" id="1230532"/>
    <lineage>
        <taxon>Bacteria</taxon>
        <taxon>Pseudomonadati</taxon>
        <taxon>Bacteroidota</taxon>
        <taxon>Flavobacteriia</taxon>
        <taxon>Flavobacteriales</taxon>
        <taxon>Flavobacteriaceae</taxon>
        <taxon>Lacinutrix</taxon>
    </lineage>
</organism>
<feature type="transmembrane region" description="Helical" evidence="2">
    <location>
        <begin position="21"/>
        <end position="37"/>
    </location>
</feature>
<dbReference type="EMBL" id="JBHUOV010000015">
    <property type="protein sequence ID" value="MFD2824583.1"/>
    <property type="molecule type" value="Genomic_DNA"/>
</dbReference>
<keyword evidence="2" id="KW-1133">Transmembrane helix</keyword>
<dbReference type="Proteomes" id="UP001597533">
    <property type="component" value="Unassembled WGS sequence"/>
</dbReference>
<gene>
    <name evidence="4" type="ORF">ACFS5M_12955</name>
</gene>
<feature type="domain" description="BD-FAE-like" evidence="3">
    <location>
        <begin position="72"/>
        <end position="265"/>
    </location>
</feature>
<evidence type="ECO:0000256" key="1">
    <source>
        <dbReference type="ARBA" id="ARBA00022801"/>
    </source>
</evidence>
<dbReference type="PANTHER" id="PTHR48081">
    <property type="entry name" value="AB HYDROLASE SUPERFAMILY PROTEIN C4A8.06C"/>
    <property type="match status" value="1"/>
</dbReference>
<proteinExistence type="predicted"/>
<evidence type="ECO:0000256" key="2">
    <source>
        <dbReference type="SAM" id="Phobius"/>
    </source>
</evidence>
<dbReference type="GO" id="GO:0016787">
    <property type="term" value="F:hydrolase activity"/>
    <property type="evidence" value="ECO:0007669"/>
    <property type="project" value="UniProtKB-KW"/>
</dbReference>
<protein>
    <submittedName>
        <fullName evidence="4">Alpha/beta hydrolase fold domain-containing protein</fullName>
    </submittedName>
</protein>
<dbReference type="SUPFAM" id="SSF53474">
    <property type="entry name" value="alpha/beta-Hydrolases"/>
    <property type="match status" value="1"/>
</dbReference>
<evidence type="ECO:0000313" key="4">
    <source>
        <dbReference type="EMBL" id="MFD2824583.1"/>
    </source>
</evidence>
<keyword evidence="1 4" id="KW-0378">Hydrolase</keyword>